<proteinExistence type="predicted"/>
<evidence type="ECO:0000256" key="1">
    <source>
        <dbReference type="SAM" id="MobiDB-lite"/>
    </source>
</evidence>
<organism evidence="2 3">
    <name type="scientific">Favolaschia claudopus</name>
    <dbReference type="NCBI Taxonomy" id="2862362"/>
    <lineage>
        <taxon>Eukaryota</taxon>
        <taxon>Fungi</taxon>
        <taxon>Dikarya</taxon>
        <taxon>Basidiomycota</taxon>
        <taxon>Agaricomycotina</taxon>
        <taxon>Agaricomycetes</taxon>
        <taxon>Agaricomycetidae</taxon>
        <taxon>Agaricales</taxon>
        <taxon>Marasmiineae</taxon>
        <taxon>Mycenaceae</taxon>
        <taxon>Favolaschia</taxon>
    </lineage>
</organism>
<gene>
    <name evidence="2" type="ORF">R3P38DRAFT_3118118</name>
</gene>
<keyword evidence="3" id="KW-1185">Reference proteome</keyword>
<feature type="region of interest" description="Disordered" evidence="1">
    <location>
        <begin position="154"/>
        <end position="176"/>
    </location>
</feature>
<dbReference type="Proteomes" id="UP001362999">
    <property type="component" value="Unassembled WGS sequence"/>
</dbReference>
<evidence type="ECO:0000313" key="3">
    <source>
        <dbReference type="Proteomes" id="UP001362999"/>
    </source>
</evidence>
<dbReference type="EMBL" id="JAWWNJ010000157">
    <property type="protein sequence ID" value="KAK6980791.1"/>
    <property type="molecule type" value="Genomic_DNA"/>
</dbReference>
<feature type="compositionally biased region" description="Low complexity" evidence="1">
    <location>
        <begin position="162"/>
        <end position="176"/>
    </location>
</feature>
<feature type="region of interest" description="Disordered" evidence="1">
    <location>
        <begin position="188"/>
        <end position="219"/>
    </location>
</feature>
<dbReference type="AlphaFoldDB" id="A0AAV9ZFH8"/>
<reference evidence="2 3" key="1">
    <citation type="journal article" date="2024" name="J Genomics">
        <title>Draft genome sequencing and assembly of Favolaschia claudopus CIRM-BRFM 2984 isolated from oak limbs.</title>
        <authorList>
            <person name="Navarro D."/>
            <person name="Drula E."/>
            <person name="Chaduli D."/>
            <person name="Cazenave R."/>
            <person name="Ahrendt S."/>
            <person name="Wang J."/>
            <person name="Lipzen A."/>
            <person name="Daum C."/>
            <person name="Barry K."/>
            <person name="Grigoriev I.V."/>
            <person name="Favel A."/>
            <person name="Rosso M.N."/>
            <person name="Martin F."/>
        </authorList>
    </citation>
    <scope>NUCLEOTIDE SEQUENCE [LARGE SCALE GENOMIC DNA]</scope>
    <source>
        <strain evidence="2 3">CIRM-BRFM 2984</strain>
    </source>
</reference>
<name>A0AAV9ZFH8_9AGAR</name>
<feature type="compositionally biased region" description="Polar residues" evidence="1">
    <location>
        <begin position="196"/>
        <end position="211"/>
    </location>
</feature>
<evidence type="ECO:0000313" key="2">
    <source>
        <dbReference type="EMBL" id="KAK6980791.1"/>
    </source>
</evidence>
<comment type="caution">
    <text evidence="2">The sequence shown here is derived from an EMBL/GenBank/DDBJ whole genome shotgun (WGS) entry which is preliminary data.</text>
</comment>
<feature type="non-terminal residue" evidence="2">
    <location>
        <position position="1"/>
    </location>
</feature>
<sequence>NVRKQRCCLVHLKSDPGEISPTPAEPVEDTTYIPTPSPAFLAARLIEYTFQILGIAAAIIFGIWSVKAYECSLTANELALEANKLTVQASELASTANQLALLSFCMSNDDPKFSRTCEAVLDFMASAGGGAGLDAIALKTGMKMIPVSISSTASSAPLKNIPSSPTSSSPLSSRSKSLTTMASALYSLNSSSSPSDQQTAPCPSSSTTDSFDSVPDSVD</sequence>
<accession>A0AAV9ZFH8</accession>
<feature type="non-terminal residue" evidence="2">
    <location>
        <position position="219"/>
    </location>
</feature>
<protein>
    <submittedName>
        <fullName evidence="2">Uncharacterized protein</fullName>
    </submittedName>
</protein>